<dbReference type="InterPro" id="IPR029016">
    <property type="entry name" value="GAF-like_dom_sf"/>
</dbReference>
<dbReference type="Gene3D" id="3.30.450.40">
    <property type="match status" value="1"/>
</dbReference>
<name>A0AAJ3TX05_9MYCO</name>
<evidence type="ECO:0000256" key="1">
    <source>
        <dbReference type="ARBA" id="ARBA00023015"/>
    </source>
</evidence>
<dbReference type="EMBL" id="LQPR01000005">
    <property type="protein sequence ID" value="ORW74925.1"/>
    <property type="molecule type" value="Genomic_DNA"/>
</dbReference>
<proteinExistence type="predicted"/>
<keyword evidence="2" id="KW-0238">DNA-binding</keyword>
<accession>A0AAJ3TX05</accession>
<evidence type="ECO:0000259" key="4">
    <source>
        <dbReference type="PROSITE" id="PS50043"/>
    </source>
</evidence>
<comment type="caution">
    <text evidence="5">The sequence shown here is derived from an EMBL/GenBank/DDBJ whole genome shotgun (WGS) entry which is preliminary data.</text>
</comment>
<sequence>MRETWESRAAALTRGYQRIFAEAAVVVPVRQLEQVDFQGDRFLAQLGARADELHDQLLRAMRDHTIALDSSQLSQLLELAIKLQDIRFSHRQMVTEERLHMLTSGQEVGGRLSATQGVKKLFEHAAAAICDLPGLERGMVFQREGGVLHAAATVFAGNDEWARDCHALSASTRYELVPQRPETLIIRSRSPAIITDALNDPNAFQPIVQKMHAANYVGAPVTAFGEVVATIHGDAYFSGRPVDGADRDVLAAFAKSLGQIVERAMLIEQLQFQQTASQQLARSARSILDSVGGAVTPPDSHQQIPTLPWQSRSEVVSELTRREYEVLQLMAKGATNRQIASTIFLSEETVKSHVKHILQKFGVANRGQAVAMYLESIDRGPGE</sequence>
<dbReference type="Proteomes" id="UP000193387">
    <property type="component" value="Unassembled WGS sequence"/>
</dbReference>
<organism evidence="5 6">
    <name type="scientific">Mycobacterium saskatchewanense</name>
    <dbReference type="NCBI Taxonomy" id="220927"/>
    <lineage>
        <taxon>Bacteria</taxon>
        <taxon>Bacillati</taxon>
        <taxon>Actinomycetota</taxon>
        <taxon>Actinomycetes</taxon>
        <taxon>Mycobacteriales</taxon>
        <taxon>Mycobacteriaceae</taxon>
        <taxon>Mycobacterium</taxon>
        <taxon>Mycobacterium simiae complex</taxon>
    </lineage>
</organism>
<evidence type="ECO:0000256" key="2">
    <source>
        <dbReference type="ARBA" id="ARBA00023125"/>
    </source>
</evidence>
<dbReference type="Pfam" id="PF01590">
    <property type="entry name" value="GAF"/>
    <property type="match status" value="1"/>
</dbReference>
<dbReference type="InterPro" id="IPR000792">
    <property type="entry name" value="Tscrpt_reg_LuxR_C"/>
</dbReference>
<dbReference type="GO" id="GO:0003677">
    <property type="term" value="F:DNA binding"/>
    <property type="evidence" value="ECO:0007669"/>
    <property type="project" value="UniProtKB-KW"/>
</dbReference>
<evidence type="ECO:0000313" key="6">
    <source>
        <dbReference type="Proteomes" id="UP000193387"/>
    </source>
</evidence>
<dbReference type="PRINTS" id="PR00038">
    <property type="entry name" value="HTHLUXR"/>
</dbReference>
<dbReference type="CDD" id="cd06170">
    <property type="entry name" value="LuxR_C_like"/>
    <property type="match status" value="1"/>
</dbReference>
<dbReference type="Pfam" id="PF00196">
    <property type="entry name" value="GerE"/>
    <property type="match status" value="1"/>
</dbReference>
<dbReference type="AlphaFoldDB" id="A0AAJ3TX05"/>
<dbReference type="GO" id="GO:0006355">
    <property type="term" value="P:regulation of DNA-templated transcription"/>
    <property type="evidence" value="ECO:0007669"/>
    <property type="project" value="InterPro"/>
</dbReference>
<keyword evidence="1" id="KW-0805">Transcription regulation</keyword>
<dbReference type="SUPFAM" id="SSF46894">
    <property type="entry name" value="C-terminal effector domain of the bipartite response regulators"/>
    <property type="match status" value="1"/>
</dbReference>
<gene>
    <name evidence="5" type="ORF">AWC23_03985</name>
</gene>
<dbReference type="InterPro" id="IPR003018">
    <property type="entry name" value="GAF"/>
</dbReference>
<dbReference type="PROSITE" id="PS50043">
    <property type="entry name" value="HTH_LUXR_2"/>
    <property type="match status" value="1"/>
</dbReference>
<dbReference type="SUPFAM" id="SSF55781">
    <property type="entry name" value="GAF domain-like"/>
    <property type="match status" value="1"/>
</dbReference>
<evidence type="ECO:0000313" key="5">
    <source>
        <dbReference type="EMBL" id="ORW74925.1"/>
    </source>
</evidence>
<keyword evidence="3" id="KW-0804">Transcription</keyword>
<reference evidence="5 6" key="1">
    <citation type="submission" date="2016-01" db="EMBL/GenBank/DDBJ databases">
        <title>The new phylogeny of the genus Mycobacterium.</title>
        <authorList>
            <person name="Tarcisio F."/>
            <person name="Conor M."/>
            <person name="Antonella G."/>
            <person name="Elisabetta G."/>
            <person name="Giulia F.S."/>
            <person name="Sara T."/>
            <person name="Anna F."/>
            <person name="Clotilde B."/>
            <person name="Roberto B."/>
            <person name="Veronica D.S."/>
            <person name="Fabio R."/>
            <person name="Monica P."/>
            <person name="Olivier J."/>
            <person name="Enrico T."/>
            <person name="Nicola S."/>
        </authorList>
    </citation>
    <scope>NUCLEOTIDE SEQUENCE [LARGE SCALE GENOMIC DNA]</scope>
    <source>
        <strain evidence="5 6">DSM 44616</strain>
    </source>
</reference>
<dbReference type="Gene3D" id="1.10.10.10">
    <property type="entry name" value="Winged helix-like DNA-binding domain superfamily/Winged helix DNA-binding domain"/>
    <property type="match status" value="1"/>
</dbReference>
<dbReference type="PANTHER" id="PTHR44688:SF16">
    <property type="entry name" value="DNA-BINDING TRANSCRIPTIONAL ACTIVATOR DEVR_DOSR"/>
    <property type="match status" value="1"/>
</dbReference>
<keyword evidence="6" id="KW-1185">Reference proteome</keyword>
<dbReference type="SMART" id="SM00065">
    <property type="entry name" value="GAF"/>
    <property type="match status" value="1"/>
</dbReference>
<dbReference type="SMART" id="SM00421">
    <property type="entry name" value="HTH_LUXR"/>
    <property type="match status" value="1"/>
</dbReference>
<evidence type="ECO:0000256" key="3">
    <source>
        <dbReference type="ARBA" id="ARBA00023163"/>
    </source>
</evidence>
<protein>
    <recommendedName>
        <fullName evidence="4">HTH luxR-type domain-containing protein</fullName>
    </recommendedName>
</protein>
<feature type="domain" description="HTH luxR-type" evidence="4">
    <location>
        <begin position="312"/>
        <end position="377"/>
    </location>
</feature>
<dbReference type="PANTHER" id="PTHR44688">
    <property type="entry name" value="DNA-BINDING TRANSCRIPTIONAL ACTIVATOR DEVR_DOSR"/>
    <property type="match status" value="1"/>
</dbReference>
<dbReference type="InterPro" id="IPR016032">
    <property type="entry name" value="Sig_transdc_resp-reg_C-effctor"/>
</dbReference>
<dbReference type="PROSITE" id="PS00622">
    <property type="entry name" value="HTH_LUXR_1"/>
    <property type="match status" value="1"/>
</dbReference>
<dbReference type="InterPro" id="IPR036388">
    <property type="entry name" value="WH-like_DNA-bd_sf"/>
</dbReference>